<feature type="transmembrane region" description="Helical" evidence="2">
    <location>
        <begin position="284"/>
        <end position="310"/>
    </location>
</feature>
<sequence length="323" mass="38789">MRTRILKYVLFSITICFFEYTQNELYFINERSIYFERNIINFRNNRKLADPDNQFDLNNFYESALDFVSAFNDYNDDDEEMTCLLNMIDSHVNKNKENNTIFNLNNVSEETKKIIYELQKELEEAKKELDSIRNAKLEIQPIQDKKITEQDEYNYISEHEGINQLENEDIKQLENEDIKQLENEDIKQLENEGIKQLENEDIKQLENEGIKQLENEDIKQLENEGIKQLENEGDFLEIKDDNFEDEYYEIISSNNYKKLKVNQKLIEAGRKCIMASLTYIVSCFMYMSAGWGCFTIMHVPYIFSIFIKWYKFIRLELKKKQYV</sequence>
<keyword evidence="2" id="KW-0812">Transmembrane</keyword>
<feature type="coiled-coil region" evidence="1">
    <location>
        <begin position="108"/>
        <end position="176"/>
    </location>
</feature>
<reference evidence="3 4" key="1">
    <citation type="submission" date="2020-08" db="EMBL/GenBank/DDBJ databases">
        <authorList>
            <person name="Ramaprasad A."/>
        </authorList>
    </citation>
    <scope>NUCLEOTIDE SEQUENCE [LARGE SCALE GENOMIC DNA]</scope>
</reference>
<keyword evidence="2" id="KW-1133">Transmembrane helix</keyword>
<protein>
    <submittedName>
        <fullName evidence="3">Fam-b protein</fullName>
    </submittedName>
</protein>
<dbReference type="InterPro" id="IPR006484">
    <property type="entry name" value="PYST_B"/>
</dbReference>
<dbReference type="Pfam" id="PF09592">
    <property type="entry name" value="DUF2031"/>
    <property type="match status" value="1"/>
</dbReference>
<evidence type="ECO:0000313" key="4">
    <source>
        <dbReference type="Proteomes" id="UP000515268"/>
    </source>
</evidence>
<dbReference type="NCBIfam" id="TIGR01597">
    <property type="entry name" value="PYST-B"/>
    <property type="match status" value="1"/>
</dbReference>
<dbReference type="AlphaFoldDB" id="A0A6V7SD49"/>
<keyword evidence="4" id="KW-1185">Reference proteome</keyword>
<dbReference type="VEuPathDB" id="PlasmoDB:PVPCR_0300150"/>
<evidence type="ECO:0000256" key="1">
    <source>
        <dbReference type="SAM" id="Coils"/>
    </source>
</evidence>
<accession>A0A6V7SD49</accession>
<gene>
    <name evidence="3" type="ORF">PVPCR_0300150</name>
</gene>
<dbReference type="OrthoDB" id="372752at2759"/>
<evidence type="ECO:0000256" key="2">
    <source>
        <dbReference type="SAM" id="Phobius"/>
    </source>
</evidence>
<name>A0A6V7SD49_PLAVN</name>
<organism evidence="3 4">
    <name type="scientific">Plasmodium vinckei petteri</name>
    <dbReference type="NCBI Taxonomy" id="138298"/>
    <lineage>
        <taxon>Eukaryota</taxon>
        <taxon>Sar</taxon>
        <taxon>Alveolata</taxon>
        <taxon>Apicomplexa</taxon>
        <taxon>Aconoidasida</taxon>
        <taxon>Haemosporida</taxon>
        <taxon>Plasmodiidae</taxon>
        <taxon>Plasmodium</taxon>
        <taxon>Plasmodium (Vinckeia)</taxon>
    </lineage>
</organism>
<keyword evidence="1" id="KW-0175">Coiled coil</keyword>
<keyword evidence="2" id="KW-0472">Membrane</keyword>
<dbReference type="EMBL" id="LR865408">
    <property type="protein sequence ID" value="CAD2096752.1"/>
    <property type="molecule type" value="Genomic_DNA"/>
</dbReference>
<proteinExistence type="predicted"/>
<dbReference type="Proteomes" id="UP000515268">
    <property type="component" value="Chromosome PVPCR_03"/>
</dbReference>
<evidence type="ECO:0000313" key="3">
    <source>
        <dbReference type="EMBL" id="CAD2096752.1"/>
    </source>
</evidence>